<feature type="region of interest" description="Disordered" evidence="1">
    <location>
        <begin position="1"/>
        <end position="30"/>
    </location>
</feature>
<dbReference type="RefSeq" id="WP_183375858.1">
    <property type="nucleotide sequence ID" value="NZ_CBCSFZ010000001.1"/>
</dbReference>
<organism evidence="2 3">
    <name type="scientific">Helcobacillus massiliensis</name>
    <dbReference type="NCBI Taxonomy" id="521392"/>
    <lineage>
        <taxon>Bacteria</taxon>
        <taxon>Bacillati</taxon>
        <taxon>Actinomycetota</taxon>
        <taxon>Actinomycetes</taxon>
        <taxon>Micrococcales</taxon>
        <taxon>Dermabacteraceae</taxon>
        <taxon>Helcobacillus</taxon>
    </lineage>
</organism>
<evidence type="ECO:0000256" key="1">
    <source>
        <dbReference type="SAM" id="MobiDB-lite"/>
    </source>
</evidence>
<accession>A0A839QWB3</accession>
<evidence type="ECO:0000313" key="2">
    <source>
        <dbReference type="EMBL" id="MBB3023070.1"/>
    </source>
</evidence>
<protein>
    <submittedName>
        <fullName evidence="2">Transcriptional regulator with XRE-family HTH domain</fullName>
    </submittedName>
</protein>
<evidence type="ECO:0000313" key="3">
    <source>
        <dbReference type="Proteomes" id="UP000568050"/>
    </source>
</evidence>
<gene>
    <name evidence="2" type="ORF">FHX50_001353</name>
</gene>
<proteinExistence type="predicted"/>
<keyword evidence="3" id="KW-1185">Reference proteome</keyword>
<dbReference type="EMBL" id="JACHWP010000002">
    <property type="protein sequence ID" value="MBB3023070.1"/>
    <property type="molecule type" value="Genomic_DNA"/>
</dbReference>
<dbReference type="Proteomes" id="UP000568050">
    <property type="component" value="Unassembled WGS sequence"/>
</dbReference>
<dbReference type="AlphaFoldDB" id="A0A839QWB3"/>
<sequence>MNDTSAGEEHRPTSGPAPSGPRPPEPSSFSTALRTAITRRRLSLRALQQQLAARGHSVSVAALSMWQSGSRSPEHPGSIAALPALEEILGLDTGALSNELVHPRFPGRPMRFLTLDEDLPQREVLERMMRELGFTDPTDQPHEMSVVERAVLDSAQEQLRIDIHLIVRALKAGPCMMPSIHMFAEDEPVIRPEIIPVGGCRIGEAIDWPQQRVFGAQVIIDDDLHPGDLASCHFRVILSTPPHQVPEVLYSVARRAKQVLLEVQFEEHDWPDQVEQLRGEKDTDVQVRPAMVNASMRARTFATDYGPGMVGLRWRWPD</sequence>
<comment type="caution">
    <text evidence="2">The sequence shown here is derived from an EMBL/GenBank/DDBJ whole genome shotgun (WGS) entry which is preliminary data.</text>
</comment>
<reference evidence="2 3" key="1">
    <citation type="submission" date="2020-08" db="EMBL/GenBank/DDBJ databases">
        <title>Sequencing the genomes of 1000 actinobacteria strains.</title>
        <authorList>
            <person name="Klenk H.-P."/>
        </authorList>
    </citation>
    <scope>NUCLEOTIDE SEQUENCE [LARGE SCALE GENOMIC DNA]</scope>
    <source>
        <strain evidence="2 3">DSM 23040</strain>
    </source>
</reference>
<name>A0A839QWB3_9MICO</name>